<organism evidence="1 2">
    <name type="scientific">Paraphaeosphaeria sporulosa</name>
    <dbReference type="NCBI Taxonomy" id="1460663"/>
    <lineage>
        <taxon>Eukaryota</taxon>
        <taxon>Fungi</taxon>
        <taxon>Dikarya</taxon>
        <taxon>Ascomycota</taxon>
        <taxon>Pezizomycotina</taxon>
        <taxon>Dothideomycetes</taxon>
        <taxon>Pleosporomycetidae</taxon>
        <taxon>Pleosporales</taxon>
        <taxon>Massarineae</taxon>
        <taxon>Didymosphaeriaceae</taxon>
        <taxon>Paraphaeosphaeria</taxon>
    </lineage>
</organism>
<accession>A0A177CU27</accession>
<protein>
    <recommendedName>
        <fullName evidence="3">Heterokaryon incompatibility domain-containing protein</fullName>
    </recommendedName>
</protein>
<evidence type="ECO:0008006" key="3">
    <source>
        <dbReference type="Google" id="ProtNLM"/>
    </source>
</evidence>
<dbReference type="OrthoDB" id="3945961at2759"/>
<dbReference type="InParanoid" id="A0A177CU27"/>
<dbReference type="AlphaFoldDB" id="A0A177CU27"/>
<dbReference type="Proteomes" id="UP000077069">
    <property type="component" value="Unassembled WGS sequence"/>
</dbReference>
<sequence>MTCSPGLGKCHTTSSPEADEFERFRRVWVVQEIAVSANITMQCGQRFMSWDDFCKVILLEPRVNDRYGLSLENKQLYENVTELFLTRCAFLSSCGLEHLLPLWHNAIGYQETRGTYVLDMVARSRRLEATDPRDKIFALLGISSGVDPDDSRIAVDYSKSLSQVYEDFARYTIDAGRSFDVLSYAVASLEWDWPTWVPDWRQTMPTSRNILSCIPLYAGGGQGRQHESSEMNDRWLKDEDHLQCSGIIIGQVHEVSPTLQLHGNDELAFEQIRRECGADTEKMNTRILERWKTYPWKFESWERDQTMRKNASSSKFQPTPWDDLPLNIHAKSMSLRDRKPLSLSIREKLTWPVGLCEQPVSTKSNEGKSNLSYHPSRSRVVLEHLIQRSRQTLVWTDDESMAVETVLDRSSVIDNRRLGLMLKQGITIPEPERIIFKPTTSSSSTKEDKSLSPWPWRFAGPRRLRQRFSKSRGPQVRATRGYILASHDSSPQHRHLYTLMLLPPAAKVGDYVVSLVGARVPFVIRPLPSANDSGPTKSCLVGECLVEDDDIVGLGSPRDTLVSPPSRPLHSFALGAFFSPADEERLYIDNDLKKLV</sequence>
<dbReference type="RefSeq" id="XP_018041388.1">
    <property type="nucleotide sequence ID" value="XM_018186565.1"/>
</dbReference>
<dbReference type="GeneID" id="28770051"/>
<dbReference type="PANTHER" id="PTHR24148">
    <property type="entry name" value="ANKYRIN REPEAT DOMAIN-CONTAINING PROTEIN 39 HOMOLOG-RELATED"/>
    <property type="match status" value="1"/>
</dbReference>
<proteinExistence type="predicted"/>
<evidence type="ECO:0000313" key="2">
    <source>
        <dbReference type="Proteomes" id="UP000077069"/>
    </source>
</evidence>
<evidence type="ECO:0000313" key="1">
    <source>
        <dbReference type="EMBL" id="OAG11023.1"/>
    </source>
</evidence>
<name>A0A177CU27_9PLEO</name>
<dbReference type="PANTHER" id="PTHR24148:SF73">
    <property type="entry name" value="HET DOMAIN PROTEIN (AFU_ORTHOLOGUE AFUA_8G01020)"/>
    <property type="match status" value="1"/>
</dbReference>
<gene>
    <name evidence="1" type="ORF">CC84DRAFT_502368</name>
</gene>
<dbReference type="EMBL" id="KV441549">
    <property type="protein sequence ID" value="OAG11023.1"/>
    <property type="molecule type" value="Genomic_DNA"/>
</dbReference>
<dbReference type="InterPro" id="IPR052895">
    <property type="entry name" value="HetReg/Transcr_Mod"/>
</dbReference>
<reference evidence="1 2" key="1">
    <citation type="submission" date="2016-05" db="EMBL/GenBank/DDBJ databases">
        <title>Comparative analysis of secretome profiles of manganese(II)-oxidizing ascomycete fungi.</title>
        <authorList>
            <consortium name="DOE Joint Genome Institute"/>
            <person name="Zeiner C.A."/>
            <person name="Purvine S.O."/>
            <person name="Zink E.M."/>
            <person name="Wu S."/>
            <person name="Pasa-Tolic L."/>
            <person name="Chaput D.L."/>
            <person name="Haridas S."/>
            <person name="Grigoriev I.V."/>
            <person name="Santelli C.M."/>
            <person name="Hansel C.M."/>
        </authorList>
    </citation>
    <scope>NUCLEOTIDE SEQUENCE [LARGE SCALE GENOMIC DNA]</scope>
    <source>
        <strain evidence="1 2">AP3s5-JAC2a</strain>
    </source>
</reference>
<keyword evidence="2" id="KW-1185">Reference proteome</keyword>